<sequence length="444" mass="48679">MSLLTLSRKSLLNRFSSIAITTIAIALSITLLLLIERARVDAKASFYNTVSGTDLIVGARTGSTELLLFSVFRIGHPTNNLSFKSYQDITSKRSVKWAIPLSLGDSHKGFSVIGTNNDYFAHYRYANKQNLAFSKGHAFEQVNHVVLGSNVAKKLHYHLDDSIVLSHGAGNTSFHHHDDHPFKVVGILAATGTAVDNSVHVPLVAIDNIHGSATATSISKKHQADEHHDHDHHDDHQHHSEQRDEHSKLPALSNAELTGQPKQISAFLLGLKNPIFALQLQRNISQYKQEPLLAIMPKFTLRQLWEVVGVFEKALLVISGAVVVIALLGMLTNLLASLSQRRRELAILRSVGATPRTIFTLLGLEALLITVCATLLAIAFYYLVIVLLANMLGSISGIHLQLMALSQYQMSLLAGIILLGTLFGCLPAYKAYRYALSDGLTIKV</sequence>
<dbReference type="InterPro" id="IPR025857">
    <property type="entry name" value="MacB_PCD"/>
</dbReference>
<gene>
    <name evidence="10" type="ORF">OM33_00745</name>
</gene>
<feature type="transmembrane region" description="Helical" evidence="7">
    <location>
        <begin position="12"/>
        <end position="35"/>
    </location>
</feature>
<accession>A0A0A7ECN1</accession>
<feature type="region of interest" description="Disordered" evidence="6">
    <location>
        <begin position="216"/>
        <end position="247"/>
    </location>
</feature>
<dbReference type="Pfam" id="PF12704">
    <property type="entry name" value="MacB_PCD"/>
    <property type="match status" value="1"/>
</dbReference>
<dbReference type="PANTHER" id="PTHR43738">
    <property type="entry name" value="ABC TRANSPORTER, MEMBRANE PROTEIN"/>
    <property type="match status" value="1"/>
</dbReference>
<keyword evidence="11" id="KW-1185">Reference proteome</keyword>
<dbReference type="OrthoDB" id="9784014at2"/>
<dbReference type="InterPro" id="IPR003838">
    <property type="entry name" value="ABC3_permease_C"/>
</dbReference>
<dbReference type="eggNOG" id="COG0577">
    <property type="taxonomic scope" value="Bacteria"/>
</dbReference>
<dbReference type="GO" id="GO:0005886">
    <property type="term" value="C:plasma membrane"/>
    <property type="evidence" value="ECO:0007669"/>
    <property type="project" value="UniProtKB-SubCell"/>
</dbReference>
<proteinExistence type="predicted"/>
<evidence type="ECO:0000256" key="6">
    <source>
        <dbReference type="SAM" id="MobiDB-lite"/>
    </source>
</evidence>
<dbReference type="RefSeq" id="WP_038637461.1">
    <property type="nucleotide sequence ID" value="NZ_CP009888.1"/>
</dbReference>
<feature type="domain" description="MacB-like periplasmic core" evidence="9">
    <location>
        <begin position="19"/>
        <end position="205"/>
    </location>
</feature>
<evidence type="ECO:0000256" key="1">
    <source>
        <dbReference type="ARBA" id="ARBA00004651"/>
    </source>
</evidence>
<feature type="transmembrane region" description="Helical" evidence="7">
    <location>
        <begin position="314"/>
        <end position="336"/>
    </location>
</feature>
<evidence type="ECO:0000256" key="4">
    <source>
        <dbReference type="ARBA" id="ARBA00022989"/>
    </source>
</evidence>
<evidence type="ECO:0000256" key="3">
    <source>
        <dbReference type="ARBA" id="ARBA00022692"/>
    </source>
</evidence>
<feature type="transmembrane region" description="Helical" evidence="7">
    <location>
        <begin position="408"/>
        <end position="429"/>
    </location>
</feature>
<dbReference type="Pfam" id="PF02687">
    <property type="entry name" value="FtsX"/>
    <property type="match status" value="1"/>
</dbReference>
<evidence type="ECO:0000313" key="11">
    <source>
        <dbReference type="Proteomes" id="UP000030341"/>
    </source>
</evidence>
<evidence type="ECO:0000313" key="10">
    <source>
        <dbReference type="EMBL" id="AIY63851.1"/>
    </source>
</evidence>
<evidence type="ECO:0000256" key="5">
    <source>
        <dbReference type="ARBA" id="ARBA00023136"/>
    </source>
</evidence>
<dbReference type="EMBL" id="CP009888">
    <property type="protein sequence ID" value="AIY63851.1"/>
    <property type="molecule type" value="Genomic_DNA"/>
</dbReference>
<dbReference type="HOGENOM" id="CLU_035316_1_0_6"/>
<evidence type="ECO:0000256" key="2">
    <source>
        <dbReference type="ARBA" id="ARBA00022475"/>
    </source>
</evidence>
<comment type="subcellular location">
    <subcellularLocation>
        <location evidence="1">Cell membrane</location>
        <topology evidence="1">Multi-pass membrane protein</topology>
    </subcellularLocation>
</comment>
<name>A0A0A7ECN1_9GAMM</name>
<evidence type="ECO:0000259" key="8">
    <source>
        <dbReference type="Pfam" id="PF02687"/>
    </source>
</evidence>
<dbReference type="AlphaFoldDB" id="A0A0A7ECN1"/>
<keyword evidence="4 7" id="KW-1133">Transmembrane helix</keyword>
<dbReference type="KEGG" id="pseo:OM33_00745"/>
<dbReference type="InterPro" id="IPR051125">
    <property type="entry name" value="ABC-4/HrtB_transporter"/>
</dbReference>
<dbReference type="PANTHER" id="PTHR43738:SF2">
    <property type="entry name" value="ABC TRANSPORTER PERMEASE"/>
    <property type="match status" value="1"/>
</dbReference>
<dbReference type="STRING" id="1348114.OM33_00745"/>
<keyword evidence="3 7" id="KW-0812">Transmembrane</keyword>
<keyword evidence="5 7" id="KW-0472">Membrane</keyword>
<evidence type="ECO:0000259" key="9">
    <source>
        <dbReference type="Pfam" id="PF12704"/>
    </source>
</evidence>
<feature type="transmembrane region" description="Helical" evidence="7">
    <location>
        <begin position="357"/>
        <end position="388"/>
    </location>
</feature>
<protein>
    <submittedName>
        <fullName evidence="10">Peptide ABC transporter permease</fullName>
    </submittedName>
</protein>
<dbReference type="Proteomes" id="UP000030341">
    <property type="component" value="Chromosome 1"/>
</dbReference>
<feature type="domain" description="ABC3 transporter permease C-terminal" evidence="8">
    <location>
        <begin position="317"/>
        <end position="433"/>
    </location>
</feature>
<keyword evidence="2" id="KW-1003">Cell membrane</keyword>
<feature type="compositionally biased region" description="Basic and acidic residues" evidence="6">
    <location>
        <begin position="222"/>
        <end position="247"/>
    </location>
</feature>
<evidence type="ECO:0000256" key="7">
    <source>
        <dbReference type="SAM" id="Phobius"/>
    </source>
</evidence>
<reference evidence="10 11" key="1">
    <citation type="submission" date="2014-11" db="EMBL/GenBank/DDBJ databases">
        <title>Complete Genome Sequence of Pseudoalteromonas sp. Strain OCN003 Isolated from Kaneohe Bay, Oahu, Hawaii.</title>
        <authorList>
            <person name="Beurmann S."/>
            <person name="Videau P."/>
            <person name="Ushijima B."/>
            <person name="Smith A.M."/>
            <person name="Aeby G.S."/>
            <person name="Callahan S.M."/>
            <person name="Belcaid M."/>
        </authorList>
    </citation>
    <scope>NUCLEOTIDE SEQUENCE [LARGE SCALE GENOMIC DNA]</scope>
    <source>
        <strain evidence="10 11">OCN003</strain>
    </source>
</reference>
<organism evidence="10 11">
    <name type="scientific">Pseudoalteromonas piratica</name>
    <dbReference type="NCBI Taxonomy" id="1348114"/>
    <lineage>
        <taxon>Bacteria</taxon>
        <taxon>Pseudomonadati</taxon>
        <taxon>Pseudomonadota</taxon>
        <taxon>Gammaproteobacteria</taxon>
        <taxon>Alteromonadales</taxon>
        <taxon>Pseudoalteromonadaceae</taxon>
        <taxon>Pseudoalteromonas</taxon>
    </lineage>
</organism>